<dbReference type="GO" id="GO:0006123">
    <property type="term" value="P:mitochondrial electron transport, cytochrome c to oxygen"/>
    <property type="evidence" value="ECO:0007669"/>
    <property type="project" value="UniProtKB-UniRule"/>
</dbReference>
<accession>A0A0H2RE72</accession>
<comment type="subcellular location">
    <subcellularLocation>
        <location evidence="1 10">Mitochondrion inner membrane</location>
        <topology evidence="1 10">Single-pass membrane protein</topology>
    </subcellularLocation>
</comment>
<evidence type="ECO:0000313" key="12">
    <source>
        <dbReference type="Proteomes" id="UP000053477"/>
    </source>
</evidence>
<organism evidence="11 12">
    <name type="scientific">Schizopora paradoxa</name>
    <dbReference type="NCBI Taxonomy" id="27342"/>
    <lineage>
        <taxon>Eukaryota</taxon>
        <taxon>Fungi</taxon>
        <taxon>Dikarya</taxon>
        <taxon>Basidiomycota</taxon>
        <taxon>Agaricomycotina</taxon>
        <taxon>Agaricomycetes</taxon>
        <taxon>Hymenochaetales</taxon>
        <taxon>Schizoporaceae</taxon>
        <taxon>Schizopora</taxon>
    </lineage>
</organism>
<evidence type="ECO:0000256" key="2">
    <source>
        <dbReference type="ARBA" id="ARBA00004673"/>
    </source>
</evidence>
<evidence type="ECO:0000256" key="8">
    <source>
        <dbReference type="ARBA" id="ARBA00023128"/>
    </source>
</evidence>
<proteinExistence type="inferred from homology"/>
<dbReference type="GO" id="GO:0005743">
    <property type="term" value="C:mitochondrial inner membrane"/>
    <property type="evidence" value="ECO:0007669"/>
    <property type="project" value="UniProtKB-SubCell"/>
</dbReference>
<dbReference type="GO" id="GO:0045277">
    <property type="term" value="C:respiratory chain complex IV"/>
    <property type="evidence" value="ECO:0007669"/>
    <property type="project" value="UniProtKB-UniRule"/>
</dbReference>
<name>A0A0H2RE72_9AGAM</name>
<sequence>MSYLARTAATAIVRPRNATLLRQAQQIRAMHVDNVVGQNMPFKYNKKVSYGSKLAIFMVSGFALPFVAAYYQMAKKGSPA</sequence>
<keyword evidence="9 10" id="KW-0472">Membrane</keyword>
<dbReference type="UniPathway" id="UPA00705"/>
<dbReference type="STRING" id="27342.A0A0H2RE72"/>
<evidence type="ECO:0000313" key="11">
    <source>
        <dbReference type="EMBL" id="KLO10140.1"/>
    </source>
</evidence>
<comment type="pathway">
    <text evidence="2 10">Energy metabolism; oxidative phosphorylation.</text>
</comment>
<dbReference type="SUPFAM" id="SSF81427">
    <property type="entry name" value="Mitochondrial cytochrome c oxidase subunit VIIc (aka VIIIa)"/>
    <property type="match status" value="1"/>
</dbReference>
<evidence type="ECO:0000256" key="4">
    <source>
        <dbReference type="ARBA" id="ARBA00022692"/>
    </source>
</evidence>
<evidence type="ECO:0000256" key="7">
    <source>
        <dbReference type="ARBA" id="ARBA00022989"/>
    </source>
</evidence>
<keyword evidence="8 10" id="KW-0496">Mitochondrion</keyword>
<evidence type="ECO:0000256" key="3">
    <source>
        <dbReference type="ARBA" id="ARBA00010514"/>
    </source>
</evidence>
<dbReference type="PANTHER" id="PTHR13313:SF0">
    <property type="entry name" value="CYTOCHROME C OXIDASE SUBUNIT 7C, MITOCHONDRIAL"/>
    <property type="match status" value="1"/>
</dbReference>
<dbReference type="InterPro" id="IPR004202">
    <property type="entry name" value="COX7C/Cox8"/>
</dbReference>
<dbReference type="Pfam" id="PF02935">
    <property type="entry name" value="COX7C"/>
    <property type="match status" value="1"/>
</dbReference>
<evidence type="ECO:0000256" key="5">
    <source>
        <dbReference type="ARBA" id="ARBA00022792"/>
    </source>
</evidence>
<evidence type="ECO:0000256" key="10">
    <source>
        <dbReference type="RuleBase" id="RU368123"/>
    </source>
</evidence>
<dbReference type="PANTHER" id="PTHR13313">
    <property type="entry name" value="CYTOCHROME C OXIDASE SUBUNIT VIIC"/>
    <property type="match status" value="1"/>
</dbReference>
<dbReference type="AlphaFoldDB" id="A0A0H2RE72"/>
<keyword evidence="5 10" id="KW-0999">Mitochondrion inner membrane</keyword>
<gene>
    <name evidence="11" type="ORF">SCHPADRAFT_943044</name>
</gene>
<comment type="similarity">
    <text evidence="3 10">Belongs to the cytochrome c oxidase VIIc family.</text>
</comment>
<comment type="function">
    <text evidence="10">Component of the cytochrome c oxidase, the last enzyme in the mitochondrial electron transport chain which drives oxidative phosphorylation. The respiratory chain contains 3 multisubunit complexes succinate dehydrogenase (complex II, CII), ubiquinol-cytochrome c oxidoreductase (cytochrome b-c1 complex, complex III, CIII) and cytochrome c oxidase (complex IV, CIV), that cooperate to transfer electrons derived from NADH and succinate to molecular oxygen, creating an electrochemical gradient over the inner membrane that drives transmembrane transport and the ATP synthase. Cytochrome c oxidase is the component of the respiratory chain that catalyzes the reduction of oxygen to water. Electrons originating from reduced cytochrome c in the intermembrane space (IMS) are transferred via the dinuclear copper A center (CU(A)) of subunit 2 and heme A of subunit 1 to the active site in subunit 1, a binuclear center (BNC) formed by heme A3 and copper B (CU(B)). The BNC reduces molecular oxygen to 2 water molecules using 4 electrons from cytochrome c in the IMS and 4 protons from the mitochondrial matrix.</text>
</comment>
<dbReference type="Proteomes" id="UP000053477">
    <property type="component" value="Unassembled WGS sequence"/>
</dbReference>
<dbReference type="InterPro" id="IPR036636">
    <property type="entry name" value="COX7C/Cox8_sf"/>
</dbReference>
<reference evidence="11 12" key="1">
    <citation type="submission" date="2015-04" db="EMBL/GenBank/DDBJ databases">
        <title>Complete genome sequence of Schizopora paradoxa KUC8140, a cosmopolitan wood degrader in East Asia.</title>
        <authorList>
            <consortium name="DOE Joint Genome Institute"/>
            <person name="Min B."/>
            <person name="Park H."/>
            <person name="Jang Y."/>
            <person name="Kim J.-J."/>
            <person name="Kim K.H."/>
            <person name="Pangilinan J."/>
            <person name="Lipzen A."/>
            <person name="Riley R."/>
            <person name="Grigoriev I.V."/>
            <person name="Spatafora J.W."/>
            <person name="Choi I.-G."/>
        </authorList>
    </citation>
    <scope>NUCLEOTIDE SEQUENCE [LARGE SCALE GENOMIC DNA]</scope>
    <source>
        <strain evidence="11 12">KUC8140</strain>
    </source>
</reference>
<keyword evidence="4 10" id="KW-0812">Transmembrane</keyword>
<dbReference type="EMBL" id="KQ086034">
    <property type="protein sequence ID" value="KLO10140.1"/>
    <property type="molecule type" value="Genomic_DNA"/>
</dbReference>
<comment type="subunit">
    <text evidence="10">Component of the cytochrome c oxidase (complex IV, CIV), a multisubunit enzyme composed of a catalytic core of 3 subunits and several supernumerary subunits. The complex exists as a monomer or a dimer and forms supercomplexes (SCs) in the inner mitochondrial membrane with ubiquinol-cytochrome c oxidoreductase (cytochrome b-c1 complex, complex III, CIII).</text>
</comment>
<dbReference type="OrthoDB" id="9974841at2759"/>
<evidence type="ECO:0000256" key="1">
    <source>
        <dbReference type="ARBA" id="ARBA00004434"/>
    </source>
</evidence>
<dbReference type="Gene3D" id="4.10.49.10">
    <property type="entry name" value="Cytochrome c oxidase subunit VIIc"/>
    <property type="match status" value="1"/>
</dbReference>
<evidence type="ECO:0000256" key="6">
    <source>
        <dbReference type="ARBA" id="ARBA00022946"/>
    </source>
</evidence>
<keyword evidence="7 10" id="KW-1133">Transmembrane helix</keyword>
<keyword evidence="12" id="KW-1185">Reference proteome</keyword>
<feature type="transmembrane region" description="Helical" evidence="10">
    <location>
        <begin position="50"/>
        <end position="71"/>
    </location>
</feature>
<evidence type="ECO:0000256" key="9">
    <source>
        <dbReference type="ARBA" id="ARBA00023136"/>
    </source>
</evidence>
<keyword evidence="6 10" id="KW-0809">Transit peptide</keyword>
<dbReference type="InParanoid" id="A0A0H2RE72"/>
<protein>
    <recommendedName>
        <fullName evidence="10">Cytochrome c oxidase subunit 8, mitochondrial</fullName>
    </recommendedName>
    <alternativeName>
        <fullName evidence="10">Cytochrome c oxidase polypeptide VIII</fullName>
    </alternativeName>
</protein>